<evidence type="ECO:0000313" key="4">
    <source>
        <dbReference type="EMBL" id="MCI2242910.1"/>
    </source>
</evidence>
<dbReference type="Proteomes" id="UP001430755">
    <property type="component" value="Unassembled WGS sequence"/>
</dbReference>
<dbReference type="PANTHER" id="PTHR30217">
    <property type="entry name" value="PEPTIDASE U32 FAMILY"/>
    <property type="match status" value="1"/>
</dbReference>
<dbReference type="InterPro" id="IPR001539">
    <property type="entry name" value="Peptidase_U32"/>
</dbReference>
<organism evidence="4 5">
    <name type="scientific">Adlercreutzia faecimuris</name>
    <dbReference type="NCBI Taxonomy" id="2897341"/>
    <lineage>
        <taxon>Bacteria</taxon>
        <taxon>Bacillati</taxon>
        <taxon>Actinomycetota</taxon>
        <taxon>Coriobacteriia</taxon>
        <taxon>Eggerthellales</taxon>
        <taxon>Eggerthellaceae</taxon>
        <taxon>Adlercreutzia</taxon>
    </lineage>
</organism>
<evidence type="ECO:0000256" key="1">
    <source>
        <dbReference type="ARBA" id="ARBA00022670"/>
    </source>
</evidence>
<dbReference type="PANTHER" id="PTHR30217:SF6">
    <property type="entry name" value="TRNA HYDROXYLATION PROTEIN P"/>
    <property type="match status" value="1"/>
</dbReference>
<keyword evidence="2" id="KW-0378">Hydrolase</keyword>
<dbReference type="RefSeq" id="WP_242166478.1">
    <property type="nucleotide sequence ID" value="NZ_JAJMLW010000004.1"/>
</dbReference>
<comment type="caution">
    <text evidence="4">The sequence shown here is derived from an EMBL/GenBank/DDBJ whole genome shotgun (WGS) entry which is preliminary data.</text>
</comment>
<sequence length="483" mass="51316">MAEASRIPMELLAPAGGMDQLRAAVRFGADAVYLATDRFGMRARAANFALAELPEAVRVAHDAGVRVHVACNVLMGPDDIDALPAYLRAVQDADADALIIGDLGAAALAREHAPLVELHVSTQASVANAAAARVWHALGAKRVVCAREMSLADIARLRQDTPPDLEIEAFAHGAMCMAVSGRCLISSYLTGRSGNRGHCTQPCRWSYALGTAPDAGERPAGFLLEEEKRPGEFIPIEEDGRGTFIMNAKDLNMLAHLRELADAGVDSIKVEGRNKKAFYVATVTAAYRRVLDGEPPEAVADELLAVSHRPYGTGFYFGEAEQAPDYDGYEQETRHVADVLACEELAAGEGAEAVRPASAAEGAEAGGAGIAAADAPVEDAGAAAGAPDADAAERRWRLTVRCRTRFAERDALEALVPRAPARALEVRDLTWLPEPDADDSAPPPVPVAVANRSCARYTLTTTCPVPPGSFLRVRAFRRSARHG</sequence>
<name>A0ABS9WJY2_9ACTN</name>
<evidence type="ECO:0000256" key="3">
    <source>
        <dbReference type="ARBA" id="ARBA00038374"/>
    </source>
</evidence>
<dbReference type="EMBL" id="JAJMLW010000004">
    <property type="protein sequence ID" value="MCI2242910.1"/>
    <property type="molecule type" value="Genomic_DNA"/>
</dbReference>
<proteinExistence type="inferred from homology"/>
<keyword evidence="5" id="KW-1185">Reference proteome</keyword>
<evidence type="ECO:0000313" key="5">
    <source>
        <dbReference type="Proteomes" id="UP001430755"/>
    </source>
</evidence>
<dbReference type="PROSITE" id="PS01276">
    <property type="entry name" value="PEPTIDASE_U32"/>
    <property type="match status" value="1"/>
</dbReference>
<comment type="similarity">
    <text evidence="3">Belongs to the peptidase U32 family.</text>
</comment>
<protein>
    <submittedName>
        <fullName evidence="4">U32 family peptidase</fullName>
    </submittedName>
</protein>
<reference evidence="4" key="1">
    <citation type="submission" date="2021-11" db="EMBL/GenBank/DDBJ databases">
        <title>A Novel Adlercreutzia Species, isolated from a Allomyrina dichotoma larva feces.</title>
        <authorList>
            <person name="Suh M.K."/>
        </authorList>
    </citation>
    <scope>NUCLEOTIDE SEQUENCE</scope>
    <source>
        <strain evidence="4">JBNU-10</strain>
    </source>
</reference>
<gene>
    <name evidence="4" type="ORF">LPT13_11190</name>
</gene>
<accession>A0ABS9WJY2</accession>
<keyword evidence="1" id="KW-0645">Protease</keyword>
<dbReference type="InterPro" id="IPR051454">
    <property type="entry name" value="RNA/ubiquinone_mod_enzymes"/>
</dbReference>
<evidence type="ECO:0000256" key="2">
    <source>
        <dbReference type="ARBA" id="ARBA00022801"/>
    </source>
</evidence>
<dbReference type="Pfam" id="PF01136">
    <property type="entry name" value="Peptidase_U32"/>
    <property type="match status" value="1"/>
</dbReference>